<name>A0ABN7PGD5_TIMPD</name>
<protein>
    <recommendedName>
        <fullName evidence="5">Carboxylesterase type B domain-containing protein</fullName>
    </recommendedName>
</protein>
<dbReference type="SUPFAM" id="SSF53474">
    <property type="entry name" value="alpha/beta-Hydrolases"/>
    <property type="match status" value="1"/>
</dbReference>
<organism evidence="6 7">
    <name type="scientific">Timema podura</name>
    <name type="common">Walking stick</name>
    <dbReference type="NCBI Taxonomy" id="61482"/>
    <lineage>
        <taxon>Eukaryota</taxon>
        <taxon>Metazoa</taxon>
        <taxon>Ecdysozoa</taxon>
        <taxon>Arthropoda</taxon>
        <taxon>Hexapoda</taxon>
        <taxon>Insecta</taxon>
        <taxon>Pterygota</taxon>
        <taxon>Neoptera</taxon>
        <taxon>Polyneoptera</taxon>
        <taxon>Phasmatodea</taxon>
        <taxon>Timematodea</taxon>
        <taxon>Timematoidea</taxon>
        <taxon>Timematidae</taxon>
        <taxon>Timema</taxon>
    </lineage>
</organism>
<gene>
    <name evidence="6" type="ORF">TPAB3V08_LOCUS13761</name>
</gene>
<feature type="domain" description="Carboxylesterase type B" evidence="5">
    <location>
        <begin position="1"/>
        <end position="82"/>
    </location>
</feature>
<dbReference type="InterPro" id="IPR029058">
    <property type="entry name" value="AB_hydrolase_fold"/>
</dbReference>
<keyword evidence="2" id="KW-0719">Serine esterase</keyword>
<dbReference type="InterPro" id="IPR002018">
    <property type="entry name" value="CarbesteraseB"/>
</dbReference>
<proteinExistence type="inferred from homology"/>
<evidence type="ECO:0000256" key="4">
    <source>
        <dbReference type="ARBA" id="ARBA00023180"/>
    </source>
</evidence>
<sequence>MVWIHGGAFELSSGDSSFYGPDYFLAQDVVFVSINYRLGALGFLNLNGSDVSANNGLRDQVMALTWVNKNISKFGGDPDNVNYIRGECGRRLCALSLVGAIC</sequence>
<evidence type="ECO:0000259" key="5">
    <source>
        <dbReference type="Pfam" id="PF00135"/>
    </source>
</evidence>
<evidence type="ECO:0000313" key="7">
    <source>
        <dbReference type="Proteomes" id="UP001153148"/>
    </source>
</evidence>
<dbReference type="Pfam" id="PF00135">
    <property type="entry name" value="COesterase"/>
    <property type="match status" value="1"/>
</dbReference>
<keyword evidence="7" id="KW-1185">Reference proteome</keyword>
<dbReference type="PANTHER" id="PTHR43142">
    <property type="entry name" value="CARBOXYLIC ESTER HYDROLASE"/>
    <property type="match status" value="1"/>
</dbReference>
<dbReference type="Proteomes" id="UP001153148">
    <property type="component" value="Unassembled WGS sequence"/>
</dbReference>
<accession>A0ABN7PGD5</accession>
<reference evidence="6" key="1">
    <citation type="submission" date="2021-03" db="EMBL/GenBank/DDBJ databases">
        <authorList>
            <person name="Tran Van P."/>
        </authorList>
    </citation>
    <scope>NUCLEOTIDE SEQUENCE</scope>
</reference>
<comment type="caution">
    <text evidence="6">The sequence shown here is derived from an EMBL/GenBank/DDBJ whole genome shotgun (WGS) entry which is preliminary data.</text>
</comment>
<dbReference type="EMBL" id="CAJPIN010059443">
    <property type="protein sequence ID" value="CAG2066818.1"/>
    <property type="molecule type" value="Genomic_DNA"/>
</dbReference>
<evidence type="ECO:0000256" key="2">
    <source>
        <dbReference type="ARBA" id="ARBA00022487"/>
    </source>
</evidence>
<dbReference type="PANTHER" id="PTHR43142:SF1">
    <property type="entry name" value="CARBOXYLIC ESTER HYDROLASE"/>
    <property type="match status" value="1"/>
</dbReference>
<evidence type="ECO:0000256" key="3">
    <source>
        <dbReference type="ARBA" id="ARBA00022801"/>
    </source>
</evidence>
<keyword evidence="3" id="KW-0378">Hydrolase</keyword>
<comment type="similarity">
    <text evidence="1">Belongs to the type-B carboxylesterase/lipase family.</text>
</comment>
<dbReference type="Gene3D" id="3.40.50.1820">
    <property type="entry name" value="alpha/beta hydrolase"/>
    <property type="match status" value="1"/>
</dbReference>
<keyword evidence="4" id="KW-0325">Glycoprotein</keyword>
<evidence type="ECO:0000313" key="6">
    <source>
        <dbReference type="EMBL" id="CAG2066818.1"/>
    </source>
</evidence>
<evidence type="ECO:0000256" key="1">
    <source>
        <dbReference type="ARBA" id="ARBA00005964"/>
    </source>
</evidence>